<protein>
    <recommendedName>
        <fullName evidence="4">DNA methylase N-4/N-6 domain-containing protein</fullName>
    </recommendedName>
</protein>
<reference evidence="2 3" key="1">
    <citation type="submission" date="2017-02" db="EMBL/GenBank/DDBJ databases">
        <title>Natronthermophilus aegyptiacus gen. nov.,sp. nov., an aerobic, extremely halophilic alkalithermophilic archaeon isolated from the athalassohaline Wadi An Natrun, Egypt.</title>
        <authorList>
            <person name="Zhao B."/>
        </authorList>
    </citation>
    <scope>NUCLEOTIDE SEQUENCE [LARGE SCALE GENOMIC DNA]</scope>
    <source>
        <strain evidence="2 3">CGMCC 1.3597</strain>
    </source>
</reference>
<evidence type="ECO:0000256" key="1">
    <source>
        <dbReference type="SAM" id="MobiDB-lite"/>
    </source>
</evidence>
<dbReference type="RefSeq" id="WP_140408914.1">
    <property type="nucleotide sequence ID" value="NZ_MWPH01000005.1"/>
</dbReference>
<feature type="region of interest" description="Disordered" evidence="1">
    <location>
        <begin position="245"/>
        <end position="265"/>
    </location>
</feature>
<dbReference type="InterPro" id="IPR029063">
    <property type="entry name" value="SAM-dependent_MTases_sf"/>
</dbReference>
<sequence>MSVDITTYDRNTEKYVIGDALEYLQKSGEKADLIYLDDAWARPQRAGQFGVEYPTHGFDESGRERAPDDSLTTSELLKACKEALTAGGWLIADADDWLLPKLIQELQEEWGNVAKTYSGGGYRRIGGVTYIQKSAFKVDRSSAGKYLSNGGYPVVFAHKGETERESTASARQLAHKPTKNFGWGSVKPIEPYKRWIDALLENGDKILVPCAGTAPAAIAVEQLEDKQIDYTCIDIDPRAREAFEQRRETVQNDGDPDQRKLPSEY</sequence>
<proteinExistence type="predicted"/>
<dbReference type="Gene3D" id="3.40.50.150">
    <property type="entry name" value="Vaccinia Virus protein VP39"/>
    <property type="match status" value="1"/>
</dbReference>
<dbReference type="OrthoDB" id="326043at2157"/>
<evidence type="ECO:0000313" key="3">
    <source>
        <dbReference type="Proteomes" id="UP000196084"/>
    </source>
</evidence>
<evidence type="ECO:0000313" key="2">
    <source>
        <dbReference type="EMBL" id="OVE82959.1"/>
    </source>
</evidence>
<evidence type="ECO:0008006" key="4">
    <source>
        <dbReference type="Google" id="ProtNLM"/>
    </source>
</evidence>
<dbReference type="AlphaFoldDB" id="A0A202E405"/>
<dbReference type="EMBL" id="MWPH01000005">
    <property type="protein sequence ID" value="OVE82959.1"/>
    <property type="molecule type" value="Genomic_DNA"/>
</dbReference>
<gene>
    <name evidence="2" type="ORF">B2G88_18390</name>
</gene>
<name>A0A202E405_9EURY</name>
<accession>A0A202E405</accession>
<dbReference type="Proteomes" id="UP000196084">
    <property type="component" value="Unassembled WGS sequence"/>
</dbReference>
<comment type="caution">
    <text evidence="2">The sequence shown here is derived from an EMBL/GenBank/DDBJ whole genome shotgun (WGS) entry which is preliminary data.</text>
</comment>
<organism evidence="2 3">
    <name type="scientific">Natronolimnobius baerhuensis</name>
    <dbReference type="NCBI Taxonomy" id="253108"/>
    <lineage>
        <taxon>Archaea</taxon>
        <taxon>Methanobacteriati</taxon>
        <taxon>Methanobacteriota</taxon>
        <taxon>Stenosarchaea group</taxon>
        <taxon>Halobacteria</taxon>
        <taxon>Halobacteriales</taxon>
        <taxon>Natrialbaceae</taxon>
        <taxon>Natronolimnobius</taxon>
    </lineage>
</organism>
<keyword evidence="3" id="KW-1185">Reference proteome</keyword>
<dbReference type="SUPFAM" id="SSF53335">
    <property type="entry name" value="S-adenosyl-L-methionine-dependent methyltransferases"/>
    <property type="match status" value="1"/>
</dbReference>